<keyword evidence="1" id="KW-0134">Cell wall</keyword>
<dbReference type="Proteomes" id="UP000435304">
    <property type="component" value="Unassembled WGS sequence"/>
</dbReference>
<evidence type="ECO:0000259" key="8">
    <source>
        <dbReference type="Pfam" id="PF25549"/>
    </source>
</evidence>
<proteinExistence type="predicted"/>
<keyword evidence="6" id="KW-0472">Membrane</keyword>
<evidence type="ECO:0000313" key="9">
    <source>
        <dbReference type="EMBL" id="MVA75101.1"/>
    </source>
</evidence>
<dbReference type="InterPro" id="IPR047589">
    <property type="entry name" value="DUF11_rpt"/>
</dbReference>
<reference evidence="9 10" key="1">
    <citation type="submission" date="2019-12" db="EMBL/GenBank/DDBJ databases">
        <title>Auraticoccus cholistani sp. nov., an actinomycete isolated from soil of Cholistan desert.</title>
        <authorList>
            <person name="Cheema M.T."/>
        </authorList>
    </citation>
    <scope>NUCLEOTIDE SEQUENCE [LARGE SCALE GENOMIC DNA]</scope>
    <source>
        <strain evidence="9 10">F435</strain>
    </source>
</reference>
<dbReference type="EMBL" id="WPCU01000004">
    <property type="protein sequence ID" value="MVA75101.1"/>
    <property type="molecule type" value="Genomic_DNA"/>
</dbReference>
<dbReference type="InterPro" id="IPR057687">
    <property type="entry name" value="DUF7927"/>
</dbReference>
<feature type="compositionally biased region" description="Gly residues" evidence="5">
    <location>
        <begin position="291"/>
        <end position="304"/>
    </location>
</feature>
<dbReference type="AlphaFoldDB" id="A0A6A9UR12"/>
<sequence length="345" mass="35349">MTGAGDMQLDNVLGDNTPCVPAPDENPDCKTVHPIGKYVYSKVSDPETGFTVVPGDVITYTVTVTQDGPGEVPGARLVDDMADVLDDASYNGDVEASVGEATVDGDTLSWTGDLEVGAVETITYSVTVTDTGDDDVTNAVTSDDPRGSCDEAVGCEEQHLKGRFLYSKTSDPASGSTVEVGEVVEYTITVTHQGQAEVVGASLVDDLSDVVDDARYNGDAAASDGEVSVSGDSLDWSGDLEIGEVVTITYSVTVTDSGDDRLANVVTSEDPRGACDEAVGCQTEHPKEDGGVGGGGLVPGGNGGQLPSTGAPDVLAPLVGGLLLVLTGAAVVLRRRRLLAHRIGG</sequence>
<evidence type="ECO:0000256" key="3">
    <source>
        <dbReference type="ARBA" id="ARBA00022729"/>
    </source>
</evidence>
<dbReference type="Pfam" id="PF25549">
    <property type="entry name" value="DUF7927"/>
    <property type="match status" value="2"/>
</dbReference>
<evidence type="ECO:0000256" key="6">
    <source>
        <dbReference type="SAM" id="Phobius"/>
    </source>
</evidence>
<keyword evidence="4" id="KW-0572">Peptidoglycan-anchor</keyword>
<dbReference type="Pfam" id="PF00746">
    <property type="entry name" value="Gram_pos_anchor"/>
    <property type="match status" value="1"/>
</dbReference>
<accession>A0A6A9UR12</accession>
<comment type="caution">
    <text evidence="9">The sequence shown here is derived from an EMBL/GenBank/DDBJ whole genome shotgun (WGS) entry which is preliminary data.</text>
</comment>
<keyword evidence="2" id="KW-0964">Secreted</keyword>
<evidence type="ECO:0000256" key="5">
    <source>
        <dbReference type="SAM" id="MobiDB-lite"/>
    </source>
</evidence>
<dbReference type="InterPro" id="IPR019931">
    <property type="entry name" value="LPXTG_anchor"/>
</dbReference>
<dbReference type="NCBIfam" id="TIGR01451">
    <property type="entry name" value="B_ant_repeat"/>
    <property type="match status" value="2"/>
</dbReference>
<evidence type="ECO:0000256" key="4">
    <source>
        <dbReference type="ARBA" id="ARBA00023088"/>
    </source>
</evidence>
<keyword evidence="3" id="KW-0732">Signal</keyword>
<feature type="region of interest" description="Disordered" evidence="5">
    <location>
        <begin position="1"/>
        <end position="25"/>
    </location>
</feature>
<feature type="region of interest" description="Disordered" evidence="5">
    <location>
        <begin position="284"/>
        <end position="305"/>
    </location>
</feature>
<keyword evidence="6" id="KW-1133">Transmembrane helix</keyword>
<feature type="transmembrane region" description="Helical" evidence="6">
    <location>
        <begin position="314"/>
        <end position="333"/>
    </location>
</feature>
<feature type="domain" description="DUF7927" evidence="8">
    <location>
        <begin position="38"/>
        <end position="151"/>
    </location>
</feature>
<organism evidence="9 10">
    <name type="scientific">Auraticoccus cholistanensis</name>
    <dbReference type="NCBI Taxonomy" id="2656650"/>
    <lineage>
        <taxon>Bacteria</taxon>
        <taxon>Bacillati</taxon>
        <taxon>Actinomycetota</taxon>
        <taxon>Actinomycetes</taxon>
        <taxon>Propionibacteriales</taxon>
        <taxon>Propionibacteriaceae</taxon>
        <taxon>Auraticoccus</taxon>
    </lineage>
</organism>
<evidence type="ECO:0000256" key="2">
    <source>
        <dbReference type="ARBA" id="ARBA00022525"/>
    </source>
</evidence>
<evidence type="ECO:0000256" key="1">
    <source>
        <dbReference type="ARBA" id="ARBA00022512"/>
    </source>
</evidence>
<keyword evidence="10" id="KW-1185">Reference proteome</keyword>
<evidence type="ECO:0000313" key="10">
    <source>
        <dbReference type="Proteomes" id="UP000435304"/>
    </source>
</evidence>
<feature type="domain" description="DUF7927" evidence="8">
    <location>
        <begin position="167"/>
        <end position="286"/>
    </location>
</feature>
<protein>
    <submittedName>
        <fullName evidence="9">DUF11 domain-containing protein</fullName>
    </submittedName>
</protein>
<feature type="domain" description="Gram-positive cocci surface proteins LPxTG" evidence="7">
    <location>
        <begin position="302"/>
        <end position="336"/>
    </location>
</feature>
<evidence type="ECO:0000259" key="7">
    <source>
        <dbReference type="Pfam" id="PF00746"/>
    </source>
</evidence>
<keyword evidence="6" id="KW-0812">Transmembrane</keyword>
<name>A0A6A9UR12_9ACTN</name>
<dbReference type="NCBIfam" id="TIGR01167">
    <property type="entry name" value="LPXTG_anchor"/>
    <property type="match status" value="1"/>
</dbReference>
<gene>
    <name evidence="9" type="ORF">GC722_03520</name>
</gene>